<gene>
    <name evidence="1" type="ORF">NEZAVI_LOCUS9520</name>
</gene>
<proteinExistence type="predicted"/>
<dbReference type="AlphaFoldDB" id="A0A9P0HDD2"/>
<keyword evidence="2" id="KW-1185">Reference proteome</keyword>
<sequence>MVRMSDGAAVKYANEFFCQRSGTFVRPVVGRIKRSLRQWFNFMTVTTGRRSGNETGLTKIVHQFLLPL</sequence>
<name>A0A9P0HDD2_NEZVI</name>
<accession>A0A9P0HDD2</accession>
<evidence type="ECO:0000313" key="2">
    <source>
        <dbReference type="Proteomes" id="UP001152798"/>
    </source>
</evidence>
<reference evidence="1" key="1">
    <citation type="submission" date="2022-01" db="EMBL/GenBank/DDBJ databases">
        <authorList>
            <person name="King R."/>
        </authorList>
    </citation>
    <scope>NUCLEOTIDE SEQUENCE</scope>
</reference>
<organism evidence="1 2">
    <name type="scientific">Nezara viridula</name>
    <name type="common">Southern green stink bug</name>
    <name type="synonym">Cimex viridulus</name>
    <dbReference type="NCBI Taxonomy" id="85310"/>
    <lineage>
        <taxon>Eukaryota</taxon>
        <taxon>Metazoa</taxon>
        <taxon>Ecdysozoa</taxon>
        <taxon>Arthropoda</taxon>
        <taxon>Hexapoda</taxon>
        <taxon>Insecta</taxon>
        <taxon>Pterygota</taxon>
        <taxon>Neoptera</taxon>
        <taxon>Paraneoptera</taxon>
        <taxon>Hemiptera</taxon>
        <taxon>Heteroptera</taxon>
        <taxon>Panheteroptera</taxon>
        <taxon>Pentatomomorpha</taxon>
        <taxon>Pentatomoidea</taxon>
        <taxon>Pentatomidae</taxon>
        <taxon>Pentatominae</taxon>
        <taxon>Nezara</taxon>
    </lineage>
</organism>
<evidence type="ECO:0000313" key="1">
    <source>
        <dbReference type="EMBL" id="CAH1400230.1"/>
    </source>
</evidence>
<protein>
    <submittedName>
        <fullName evidence="1">Uncharacterized protein</fullName>
    </submittedName>
</protein>
<dbReference type="Proteomes" id="UP001152798">
    <property type="component" value="Chromosome 4"/>
</dbReference>
<dbReference type="EMBL" id="OV725080">
    <property type="protein sequence ID" value="CAH1400230.1"/>
    <property type="molecule type" value="Genomic_DNA"/>
</dbReference>